<dbReference type="Proteomes" id="UP000002964">
    <property type="component" value="Unassembled WGS sequence"/>
</dbReference>
<evidence type="ECO:0000313" key="7">
    <source>
        <dbReference type="EMBL" id="EIC22675.1"/>
    </source>
</evidence>
<keyword evidence="1 6" id="KW-0732">Signal</keyword>
<comment type="function">
    <text evidence="6">Together with LptD, is involved in the assembly of lipopolysaccharide (LPS) at the surface of the outer membrane. Required for the proper assembly of LptD. Binds LPS and may serve as the LPS recognition site at the outer membrane.</text>
</comment>
<keyword evidence="5 6" id="KW-0449">Lipoprotein</keyword>
<dbReference type="GO" id="GO:0009279">
    <property type="term" value="C:cell outer membrane"/>
    <property type="evidence" value="ECO:0007669"/>
    <property type="project" value="UniProtKB-SubCell"/>
</dbReference>
<evidence type="ECO:0000256" key="5">
    <source>
        <dbReference type="ARBA" id="ARBA00023288"/>
    </source>
</evidence>
<dbReference type="PANTHER" id="PTHR38098">
    <property type="entry name" value="LPS-ASSEMBLY LIPOPROTEIN LPTE"/>
    <property type="match status" value="1"/>
</dbReference>
<organism evidence="7 8">
    <name type="scientific">Thiorhodovibrio frisius</name>
    <dbReference type="NCBI Taxonomy" id="631362"/>
    <lineage>
        <taxon>Bacteria</taxon>
        <taxon>Pseudomonadati</taxon>
        <taxon>Pseudomonadota</taxon>
        <taxon>Gammaproteobacteria</taxon>
        <taxon>Chromatiales</taxon>
        <taxon>Chromatiaceae</taxon>
        <taxon>Thiorhodovibrio</taxon>
    </lineage>
</organism>
<keyword evidence="4 6" id="KW-0998">Cell outer membrane</keyword>
<comment type="subcellular location">
    <subcellularLocation>
        <location evidence="6">Cell outer membrane</location>
        <topology evidence="6">Lipid-anchor</topology>
    </subcellularLocation>
</comment>
<gene>
    <name evidence="6" type="primary">lptE</name>
    <name evidence="7" type="ORF">Thi970DRAFT_02953</name>
</gene>
<evidence type="ECO:0000256" key="4">
    <source>
        <dbReference type="ARBA" id="ARBA00023237"/>
    </source>
</evidence>
<dbReference type="InterPro" id="IPR007485">
    <property type="entry name" value="LPS_assembly_LptE"/>
</dbReference>
<dbReference type="GO" id="GO:1990351">
    <property type="term" value="C:transporter complex"/>
    <property type="evidence" value="ECO:0007669"/>
    <property type="project" value="TreeGrafter"/>
</dbReference>
<dbReference type="GO" id="GO:0015920">
    <property type="term" value="P:lipopolysaccharide transport"/>
    <property type="evidence" value="ECO:0007669"/>
    <property type="project" value="TreeGrafter"/>
</dbReference>
<dbReference type="PANTHER" id="PTHR38098:SF1">
    <property type="entry name" value="LPS-ASSEMBLY LIPOPROTEIN LPTE"/>
    <property type="match status" value="1"/>
</dbReference>
<evidence type="ECO:0000256" key="3">
    <source>
        <dbReference type="ARBA" id="ARBA00023139"/>
    </source>
</evidence>
<dbReference type="EMBL" id="JH603169">
    <property type="protein sequence ID" value="EIC22675.1"/>
    <property type="molecule type" value="Genomic_DNA"/>
</dbReference>
<protein>
    <recommendedName>
        <fullName evidence="6">LPS-assembly lipoprotein LptE</fullName>
    </recommendedName>
</protein>
<dbReference type="STRING" id="631362.Thi970DRAFT_02953"/>
<proteinExistence type="inferred from homology"/>
<dbReference type="Pfam" id="PF04390">
    <property type="entry name" value="LptE"/>
    <property type="match status" value="1"/>
</dbReference>
<keyword evidence="3 6" id="KW-0564">Palmitate</keyword>
<reference evidence="7 8" key="2">
    <citation type="submission" date="2011-11" db="EMBL/GenBank/DDBJ databases">
        <authorList>
            <consortium name="US DOE Joint Genome Institute"/>
            <person name="Lucas S."/>
            <person name="Han J."/>
            <person name="Lapidus A."/>
            <person name="Cheng J.-F."/>
            <person name="Goodwin L."/>
            <person name="Pitluck S."/>
            <person name="Peters L."/>
            <person name="Ovchinnikova G."/>
            <person name="Zhang X."/>
            <person name="Detter J.C."/>
            <person name="Han C."/>
            <person name="Tapia R."/>
            <person name="Land M."/>
            <person name="Hauser L."/>
            <person name="Kyrpides N."/>
            <person name="Ivanova N."/>
            <person name="Pagani I."/>
            <person name="Vogl K."/>
            <person name="Liu Z."/>
            <person name="Overmann J."/>
            <person name="Frigaard N.-U."/>
            <person name="Bryant D."/>
            <person name="Woyke T."/>
        </authorList>
    </citation>
    <scope>NUCLEOTIDE SEQUENCE [LARGE SCALE GENOMIC DNA]</scope>
    <source>
        <strain evidence="7 8">970</strain>
    </source>
</reference>
<dbReference type="HOGENOM" id="CLU_103309_0_2_6"/>
<name>H8Z2B3_9GAMM</name>
<keyword evidence="2 6" id="KW-0472">Membrane</keyword>
<evidence type="ECO:0000256" key="6">
    <source>
        <dbReference type="HAMAP-Rule" id="MF_01186"/>
    </source>
</evidence>
<sequence length="180" mass="18944">MRIKRMRTSGIPTSGGGGLTLSLIITLLLISGCGFQLRGALDIPSEYSPVFIQSGGPVGTAMEERLQGGGLSMTQVAAQAGLIVRVLGQQRSSRVVAVDSSGKALAYEQVYTVTFDALGAQGQVLLPPQSMSAARTFDDNPDVAVLGKQLESEIIYQDLVSDVAERVLLRVRAALTPKAP</sequence>
<evidence type="ECO:0000313" key="8">
    <source>
        <dbReference type="Proteomes" id="UP000002964"/>
    </source>
</evidence>
<keyword evidence="8" id="KW-1185">Reference proteome</keyword>
<dbReference type="GO" id="GO:0043165">
    <property type="term" value="P:Gram-negative-bacterium-type cell outer membrane assembly"/>
    <property type="evidence" value="ECO:0007669"/>
    <property type="project" value="UniProtKB-UniRule"/>
</dbReference>
<dbReference type="HAMAP" id="MF_01186">
    <property type="entry name" value="LPS_assembly_LptE"/>
    <property type="match status" value="1"/>
</dbReference>
<evidence type="ECO:0000256" key="1">
    <source>
        <dbReference type="ARBA" id="ARBA00022729"/>
    </source>
</evidence>
<dbReference type="Gene3D" id="3.30.160.150">
    <property type="entry name" value="Lipoprotein like domain"/>
    <property type="match status" value="1"/>
</dbReference>
<dbReference type="AlphaFoldDB" id="H8Z2B3"/>
<reference evidence="8" key="1">
    <citation type="submission" date="2011-06" db="EMBL/GenBank/DDBJ databases">
        <authorList>
            <consortium name="US DOE Joint Genome Institute (JGI-PGF)"/>
            <person name="Lucas S."/>
            <person name="Han J."/>
            <person name="Lapidus A."/>
            <person name="Cheng J.-F."/>
            <person name="Goodwin L."/>
            <person name="Pitluck S."/>
            <person name="Peters L."/>
            <person name="Land M.L."/>
            <person name="Hauser L."/>
            <person name="Vogl K."/>
            <person name="Liu Z."/>
            <person name="Overmann J."/>
            <person name="Frigaard N.-U."/>
            <person name="Bryant D.A."/>
            <person name="Woyke T.J."/>
        </authorList>
    </citation>
    <scope>NUCLEOTIDE SEQUENCE [LARGE SCALE GENOMIC DNA]</scope>
    <source>
        <strain evidence="8">970</strain>
    </source>
</reference>
<evidence type="ECO:0000256" key="2">
    <source>
        <dbReference type="ARBA" id="ARBA00023136"/>
    </source>
</evidence>
<comment type="subunit">
    <text evidence="6">Component of the lipopolysaccharide transport and assembly complex. Interacts with LptD.</text>
</comment>
<accession>H8Z2B3</accession>
<dbReference type="GO" id="GO:0001530">
    <property type="term" value="F:lipopolysaccharide binding"/>
    <property type="evidence" value="ECO:0007669"/>
    <property type="project" value="TreeGrafter"/>
</dbReference>
<dbReference type="PROSITE" id="PS51257">
    <property type="entry name" value="PROKAR_LIPOPROTEIN"/>
    <property type="match status" value="1"/>
</dbReference>
<dbReference type="eggNOG" id="COG2980">
    <property type="taxonomic scope" value="Bacteria"/>
</dbReference>
<comment type="similarity">
    <text evidence="6">Belongs to the LptE lipoprotein family.</text>
</comment>